<name>A0A840IDQ6_9ACTN</name>
<organism evidence="3 4">
    <name type="scientific">Conexibacter arvalis</name>
    <dbReference type="NCBI Taxonomy" id="912552"/>
    <lineage>
        <taxon>Bacteria</taxon>
        <taxon>Bacillati</taxon>
        <taxon>Actinomycetota</taxon>
        <taxon>Thermoleophilia</taxon>
        <taxon>Solirubrobacterales</taxon>
        <taxon>Conexibacteraceae</taxon>
        <taxon>Conexibacter</taxon>
    </lineage>
</organism>
<dbReference type="PANTHER" id="PTHR32305:SF15">
    <property type="entry name" value="PROTEIN RHSA-RELATED"/>
    <property type="match status" value="1"/>
</dbReference>
<dbReference type="NCBIfam" id="TIGR03696">
    <property type="entry name" value="Rhs_assc_core"/>
    <property type="match status" value="1"/>
</dbReference>
<dbReference type="InterPro" id="IPR045351">
    <property type="entry name" value="DUF6531"/>
</dbReference>
<feature type="region of interest" description="Disordered" evidence="1">
    <location>
        <begin position="1560"/>
        <end position="1581"/>
    </location>
</feature>
<dbReference type="InterPro" id="IPR006530">
    <property type="entry name" value="YD"/>
</dbReference>
<dbReference type="InterPro" id="IPR050708">
    <property type="entry name" value="T6SS_VgrG/RHS"/>
</dbReference>
<dbReference type="EMBL" id="JACHNU010000002">
    <property type="protein sequence ID" value="MBB4662204.1"/>
    <property type="molecule type" value="Genomic_DNA"/>
</dbReference>
<dbReference type="PANTHER" id="PTHR32305">
    <property type="match status" value="1"/>
</dbReference>
<feature type="compositionally biased region" description="Polar residues" evidence="1">
    <location>
        <begin position="1565"/>
        <end position="1577"/>
    </location>
</feature>
<dbReference type="RefSeq" id="WP_183341224.1">
    <property type="nucleotide sequence ID" value="NZ_JACHNU010000002.1"/>
</dbReference>
<protein>
    <submittedName>
        <fullName evidence="3">RHS repeat-associated protein</fullName>
    </submittedName>
</protein>
<reference evidence="3 4" key="1">
    <citation type="submission" date="2020-08" db="EMBL/GenBank/DDBJ databases">
        <title>Genomic Encyclopedia of Archaeal and Bacterial Type Strains, Phase II (KMG-II): from individual species to whole genera.</title>
        <authorList>
            <person name="Goeker M."/>
        </authorList>
    </citation>
    <scope>NUCLEOTIDE SEQUENCE [LARGE SCALE GENOMIC DNA]</scope>
    <source>
        <strain evidence="3 4">DSM 23288</strain>
    </source>
</reference>
<dbReference type="NCBIfam" id="TIGR01643">
    <property type="entry name" value="YD_repeat_2x"/>
    <property type="match status" value="1"/>
</dbReference>
<evidence type="ECO:0000313" key="4">
    <source>
        <dbReference type="Proteomes" id="UP000585272"/>
    </source>
</evidence>
<accession>A0A840IDQ6</accession>
<gene>
    <name evidence="3" type="ORF">BDZ31_001790</name>
</gene>
<sequence>MPSGQHVTQVAAGPVQWRDRNGRWHEFSLDLRPGDGVWRARAGRAAVELPTVLGMAGAGITLSNRDGDELGMLFVGRPTQAQVFGSEATYREVADGVDLRLQVVPEGLKEDIVLAGPHADRRLAFRITAPGLTVDQRRGMLRFRRGERTAFAIPRPVLIDANGAMTADNGFQLRQVAPGEWELTVVLDDAWLKEMGRAWPVAVDPTANVLVLDAVDDCQWFWSPLDDPSPVCNVGPERFVGQTAALDSSGLVQIGMPRLSFGPSLTLVPTDTIESATLRLHRLDSQLVDPAGSITRAWSHDVLVLPALTRYDMGVNYRGVRGAPIAPGTAGPVESDVTELARQWQLNELTGGTEGIANEGFRFVHNEHVRFRTCTQILNTCDWTRFASAQHPDPELRPVLEVRSWPAAPAGSAVISPREGELTGRFMRLQARALHSSVTDVQFQYVAGSGRRWQDIPLSALRSTAREPLASTVIPVSGPTGDRRSQMVVWDLSATPDGDIDGPVHVRAYLNSPWFGQGGMTDDVGFRLDRNGIARTASTDLGPGELDLVSGEFSLTETDATHRAFLQDLTLSRTYSSRGVSRRNYDMFGPGWEANIDPDGGELPYKNIYNFSKIEDEVVERQEFRLGDFDWENFLNGFLECVILAEDEDAANACLAMRGSIDYSVETISEIKRWEYRYAVLELGDGRKTTFTQTVDPNGQVTGWVPADDIPGYRLEYARTETAGIFEFVLTEPGGGVARFRSEIANSPNHRIQSYRQPGSPSALSYTYEASGGRQRLKRVTAPTPTGGTAHWMELSWSDIGAGTWRVTSVSVGSGASAGTTVAQYAYNANKRLARAWDPRISPALVTEYAYDTRGLLNQVGPPGEEEWRLAYTQHAGDVGPRLESMSRDHPNGGTAVNTVRYGVPLSGSGAPYDMSPAETARWGQVDDLPWDAVAIFPADDVPTGSTPDYGRATIHYLDLDGREVNVAEPGGHISTVEHDANGNVIRLLTAENRVRALAAGAASANVANDLSTVNLYSPDGVDLVATYEPRTEIELASGRVVTGRRVTTTHYDQGAPAGGPYHLPTSKWRAVEISPGYRADQREMVRYSYDAPTDGVGGMSGWRARTATRTTVDPGGRRLVSQQFLHPDYPIVEETRTPRGADGGARPEVRYRRYANIGSRRVPAGVQSLWGCGRGAPSGFLCLEADNTYRSPIIDGAKGKLPRTYTYNVLGLPTEIADYFDPGLAPRTASTTYDTAGRVTRTSVAGGQGTAVPETTVTYSSTTGRETGVSAPGRGTIARVFDSNGRLQQYTDASGLVTRSTYDLRGRVRSTVEDDSRTTTYGYDDRDNLVSVTDPDAGGAITAAYDADGQLIRESLPNGIEGFFGYDVAGYPSTLRWEKMVGCTRDCVWVRSDITARDADGKITGHETTGSRQTYRYDTAGRLERVDDIRAVDQRCVREQYAYDVEYNRTSRDETVGTPSAACGTGATTSRSWTHDNANRITNMGWRHDAYGRATDVPAPDSGGRGALRAVYYADDLVRQLTLDGRSHTYDRDPLGRTSSVVSTGGSILALTSRHRYADDSDTPVATTRSDSTTARNIGGPSGQLVAIKDGATLAFQLRDVHGSIVATAPATGSPDASTSYNPFGAVVSPTPNVVDWAKGTAGYGWLGAHQRTSEFEQFEGAAPPMEMGVRVYLPAVGRFLQVDPVEGGSANDYEYALQDPVNLNDLDGKRGRPAYYRPWCTRVGKKTKCSWRVKRPDSSGFGVFRVVGSTVRAINRWVYAKINPFNPHSSVSRWVHDNAPSLGDLFGCGLSFKIGKRDYGPDLCQAGYEWNRAHG</sequence>
<dbReference type="InterPro" id="IPR031325">
    <property type="entry name" value="RHS_repeat"/>
</dbReference>
<keyword evidence="4" id="KW-1185">Reference proteome</keyword>
<dbReference type="Proteomes" id="UP000585272">
    <property type="component" value="Unassembled WGS sequence"/>
</dbReference>
<dbReference type="Gene3D" id="2.180.10.10">
    <property type="entry name" value="RHS repeat-associated core"/>
    <property type="match status" value="1"/>
</dbReference>
<proteinExistence type="predicted"/>
<dbReference type="Pfam" id="PF05593">
    <property type="entry name" value="RHS_repeat"/>
    <property type="match status" value="1"/>
</dbReference>
<dbReference type="InterPro" id="IPR022385">
    <property type="entry name" value="Rhs_assc_core"/>
</dbReference>
<evidence type="ECO:0000256" key="1">
    <source>
        <dbReference type="SAM" id="MobiDB-lite"/>
    </source>
</evidence>
<evidence type="ECO:0000313" key="3">
    <source>
        <dbReference type="EMBL" id="MBB4662204.1"/>
    </source>
</evidence>
<dbReference type="Pfam" id="PF20148">
    <property type="entry name" value="DUF6531"/>
    <property type="match status" value="1"/>
</dbReference>
<evidence type="ECO:0000259" key="2">
    <source>
        <dbReference type="Pfam" id="PF20148"/>
    </source>
</evidence>
<comment type="caution">
    <text evidence="3">The sequence shown here is derived from an EMBL/GenBank/DDBJ whole genome shotgun (WGS) entry which is preliminary data.</text>
</comment>
<feature type="domain" description="DUF6531" evidence="2">
    <location>
        <begin position="547"/>
        <end position="597"/>
    </location>
</feature>